<evidence type="ECO:0000313" key="3">
    <source>
        <dbReference type="Proteomes" id="UP001365781"/>
    </source>
</evidence>
<sequence length="120" mass="13631">MLTGRQSLHAIHAHPEFRSISTAYRRFGIWATALSVGGFLTYVLLSSFVPDVMNQRLIGHLTLGLALGLAQFAVMGVTAFLYVRHMRRTVDPVVRRLRSLLDEQEAERPRVPAGRRFRAW</sequence>
<organism evidence="2 3">
    <name type="scientific">Streptomyces brasiliscabiei</name>
    <dbReference type="NCBI Taxonomy" id="2736302"/>
    <lineage>
        <taxon>Bacteria</taxon>
        <taxon>Bacillati</taxon>
        <taxon>Actinomycetota</taxon>
        <taxon>Actinomycetes</taxon>
        <taxon>Kitasatosporales</taxon>
        <taxon>Streptomycetaceae</taxon>
        <taxon>Streptomyces</taxon>
    </lineage>
</organism>
<reference evidence="2 3" key="1">
    <citation type="submission" date="2024-03" db="EMBL/GenBank/DDBJ databases">
        <title>First Report of Pectobacterium brasiliscabiei causing potato scab in china.</title>
        <authorList>
            <person name="Handique U."/>
        </authorList>
    </citation>
    <scope>NUCLEOTIDE SEQUENCE [LARGE SCALE GENOMIC DNA]</scope>
    <source>
        <strain evidence="2 3">ZRIMU1503</strain>
    </source>
</reference>
<evidence type="ECO:0000313" key="2">
    <source>
        <dbReference type="EMBL" id="MEI5611086.1"/>
    </source>
</evidence>
<dbReference type="PANTHER" id="PTHR38441:SF1">
    <property type="entry name" value="MEMBRANE PROTEIN"/>
    <property type="match status" value="1"/>
</dbReference>
<protein>
    <submittedName>
        <fullName evidence="2">DUF485 domain-containing protein</fullName>
    </submittedName>
</protein>
<dbReference type="RefSeq" id="WP_336539116.1">
    <property type="nucleotide sequence ID" value="NZ_JBBAYM010000011.1"/>
</dbReference>
<dbReference type="Proteomes" id="UP001365781">
    <property type="component" value="Unassembled WGS sequence"/>
</dbReference>
<evidence type="ECO:0000256" key="1">
    <source>
        <dbReference type="SAM" id="Phobius"/>
    </source>
</evidence>
<feature type="transmembrane region" description="Helical" evidence="1">
    <location>
        <begin position="27"/>
        <end position="45"/>
    </location>
</feature>
<dbReference type="EMBL" id="JBBAYM010000011">
    <property type="protein sequence ID" value="MEI5611086.1"/>
    <property type="molecule type" value="Genomic_DNA"/>
</dbReference>
<gene>
    <name evidence="2" type="ORF">WB403_18140</name>
</gene>
<proteinExistence type="predicted"/>
<name>A0ABU8GD09_9ACTN</name>
<keyword evidence="1" id="KW-0472">Membrane</keyword>
<keyword evidence="1" id="KW-0812">Transmembrane</keyword>
<accession>A0ABU8GD09</accession>
<keyword evidence="1" id="KW-1133">Transmembrane helix</keyword>
<dbReference type="InterPro" id="IPR007436">
    <property type="entry name" value="DUF485"/>
</dbReference>
<feature type="transmembrane region" description="Helical" evidence="1">
    <location>
        <begin position="57"/>
        <end position="83"/>
    </location>
</feature>
<dbReference type="PANTHER" id="PTHR38441">
    <property type="entry name" value="INTEGRAL MEMBRANE PROTEIN-RELATED"/>
    <property type="match status" value="1"/>
</dbReference>
<dbReference type="Pfam" id="PF04341">
    <property type="entry name" value="DUF485"/>
    <property type="match status" value="1"/>
</dbReference>
<comment type="caution">
    <text evidence="2">The sequence shown here is derived from an EMBL/GenBank/DDBJ whole genome shotgun (WGS) entry which is preliminary data.</text>
</comment>
<keyword evidence="3" id="KW-1185">Reference proteome</keyword>